<reference evidence="2" key="2">
    <citation type="submission" date="2025-09" db="UniProtKB">
        <authorList>
            <consortium name="Ensembl"/>
        </authorList>
    </citation>
    <scope>IDENTIFICATION</scope>
</reference>
<dbReference type="Ensembl" id="ENSCPRT00005015378.1">
    <property type="protein sequence ID" value="ENSCPRP00005013078.1"/>
    <property type="gene ID" value="ENSCPRG00005009266.1"/>
</dbReference>
<protein>
    <submittedName>
        <fullName evidence="2">Uncharacterized protein</fullName>
    </submittedName>
</protein>
<dbReference type="AlphaFoldDB" id="A0A7M4EPZ6"/>
<dbReference type="Proteomes" id="UP000594220">
    <property type="component" value="Unplaced"/>
</dbReference>
<reference evidence="2" key="1">
    <citation type="submission" date="2025-08" db="UniProtKB">
        <authorList>
            <consortium name="Ensembl"/>
        </authorList>
    </citation>
    <scope>IDENTIFICATION</scope>
</reference>
<keyword evidence="3" id="KW-1185">Reference proteome</keyword>
<evidence type="ECO:0000313" key="3">
    <source>
        <dbReference type="Proteomes" id="UP000594220"/>
    </source>
</evidence>
<name>A0A7M4EPZ6_CROPO</name>
<evidence type="ECO:0000256" key="1">
    <source>
        <dbReference type="SAM" id="MobiDB-lite"/>
    </source>
</evidence>
<organism evidence="2 3">
    <name type="scientific">Crocodylus porosus</name>
    <name type="common">Saltwater crocodile</name>
    <name type="synonym">Estuarine crocodile</name>
    <dbReference type="NCBI Taxonomy" id="8502"/>
    <lineage>
        <taxon>Eukaryota</taxon>
        <taxon>Metazoa</taxon>
        <taxon>Chordata</taxon>
        <taxon>Craniata</taxon>
        <taxon>Vertebrata</taxon>
        <taxon>Euteleostomi</taxon>
        <taxon>Archelosauria</taxon>
        <taxon>Archosauria</taxon>
        <taxon>Crocodylia</taxon>
        <taxon>Longirostres</taxon>
        <taxon>Crocodylidae</taxon>
        <taxon>Crocodylus</taxon>
    </lineage>
</organism>
<accession>A0A7M4EPZ6</accession>
<evidence type="ECO:0000313" key="2">
    <source>
        <dbReference type="Ensembl" id="ENSCPRP00005013078.1"/>
    </source>
</evidence>
<proteinExistence type="predicted"/>
<feature type="compositionally biased region" description="Basic and acidic residues" evidence="1">
    <location>
        <begin position="1"/>
        <end position="11"/>
    </location>
</feature>
<feature type="region of interest" description="Disordered" evidence="1">
    <location>
        <begin position="1"/>
        <end position="21"/>
    </location>
</feature>
<sequence length="87" mass="9605">MLVERESRDPRLPLQQNTNSKLLSWLEEPPADEIPSRGNTLQAAQLGILSNDRAPSHRSPWDCAVGDRLICRTASGSSAWCTSMARS</sequence>